<reference evidence="2 3" key="1">
    <citation type="submission" date="2018-10" db="EMBL/GenBank/DDBJ databases">
        <title>A high-quality apple genome assembly.</title>
        <authorList>
            <person name="Hu J."/>
        </authorList>
    </citation>
    <scope>NUCLEOTIDE SEQUENCE [LARGE SCALE GENOMIC DNA]</scope>
    <source>
        <strain evidence="3">cv. HFTH1</strain>
        <tissue evidence="2">Young leaf</tissue>
    </source>
</reference>
<gene>
    <name evidence="2" type="ORF">DVH24_005578</name>
</gene>
<dbReference type="InterPro" id="IPR006527">
    <property type="entry name" value="F-box-assoc_dom_typ1"/>
</dbReference>
<dbReference type="Pfam" id="PF07734">
    <property type="entry name" value="FBA_1"/>
    <property type="match status" value="1"/>
</dbReference>
<dbReference type="AlphaFoldDB" id="A0A498IMG0"/>
<dbReference type="Proteomes" id="UP000290289">
    <property type="component" value="Chromosome 11"/>
</dbReference>
<proteinExistence type="predicted"/>
<name>A0A498IMG0_MALDO</name>
<keyword evidence="3" id="KW-1185">Reference proteome</keyword>
<feature type="domain" description="F-box associated beta-propeller type 1" evidence="1">
    <location>
        <begin position="24"/>
        <end position="186"/>
    </location>
</feature>
<evidence type="ECO:0000313" key="2">
    <source>
        <dbReference type="EMBL" id="RXH83325.1"/>
    </source>
</evidence>
<protein>
    <recommendedName>
        <fullName evidence="1">F-box associated beta-propeller type 1 domain-containing protein</fullName>
    </recommendedName>
</protein>
<accession>A0A498IMG0</accession>
<evidence type="ECO:0000313" key="3">
    <source>
        <dbReference type="Proteomes" id="UP000290289"/>
    </source>
</evidence>
<dbReference type="PANTHER" id="PTHR31111:SF136">
    <property type="entry name" value="F-BOX ASSOCIATED DOMAIN-CONTAINING PROTEIN"/>
    <property type="match status" value="1"/>
</dbReference>
<dbReference type="InterPro" id="IPR017451">
    <property type="entry name" value="F-box-assoc_interact_dom"/>
</dbReference>
<evidence type="ECO:0000259" key="1">
    <source>
        <dbReference type="Pfam" id="PF07734"/>
    </source>
</evidence>
<dbReference type="EMBL" id="RDQH01000337">
    <property type="protein sequence ID" value="RXH83325.1"/>
    <property type="molecule type" value="Genomic_DNA"/>
</dbReference>
<organism evidence="2 3">
    <name type="scientific">Malus domestica</name>
    <name type="common">Apple</name>
    <name type="synonym">Pyrus malus</name>
    <dbReference type="NCBI Taxonomy" id="3750"/>
    <lineage>
        <taxon>Eukaryota</taxon>
        <taxon>Viridiplantae</taxon>
        <taxon>Streptophyta</taxon>
        <taxon>Embryophyta</taxon>
        <taxon>Tracheophyta</taxon>
        <taxon>Spermatophyta</taxon>
        <taxon>Magnoliopsida</taxon>
        <taxon>eudicotyledons</taxon>
        <taxon>Gunneridae</taxon>
        <taxon>Pentapetalae</taxon>
        <taxon>rosids</taxon>
        <taxon>fabids</taxon>
        <taxon>Rosales</taxon>
        <taxon>Rosaceae</taxon>
        <taxon>Amygdaloideae</taxon>
        <taxon>Maleae</taxon>
        <taxon>Malus</taxon>
    </lineage>
</organism>
<comment type="caution">
    <text evidence="2">The sequence shown here is derived from an EMBL/GenBank/DDBJ whole genome shotgun (WGS) entry which is preliminary data.</text>
</comment>
<dbReference type="PANTHER" id="PTHR31111">
    <property type="entry name" value="BNAA05G37150D PROTEIN-RELATED"/>
    <property type="match status" value="1"/>
</dbReference>
<sequence>MDIINKNPHKQIHVYSCVQVLTTLGSNAWRSSVCVLWKLEQGPAEALLNGAVHWVTTRHKHQPGPGLHIVSFDVAEEKFKEIERPGCGSLDICNFHLVVIYGCLSAVVCHDRGQIDIWVMKEYGVKESWTKEYKPKSKIKCLSQLKDMEEANSKIQVLYSLTNGEMLREYENGALVFYNPETDEETILVETKSLNWLTTHGTCGLELCWEAP</sequence>
<dbReference type="NCBIfam" id="TIGR01640">
    <property type="entry name" value="F_box_assoc_1"/>
    <property type="match status" value="1"/>
</dbReference>